<accession>A0A378JSY9</accession>
<evidence type="ECO:0000313" key="4">
    <source>
        <dbReference type="Proteomes" id="UP000054985"/>
    </source>
</evidence>
<dbReference type="RefSeq" id="WP_028384038.1">
    <property type="nucleotide sequence ID" value="NZ_CAAAJG010000064.1"/>
</dbReference>
<keyword evidence="4" id="KW-1185">Reference proteome</keyword>
<protein>
    <submittedName>
        <fullName evidence="3">Periplasmic glucans biosynthesis protein</fullName>
    </submittedName>
</protein>
<sequence length="93" mass="10303">MKTTSCTENFNYAFNKAPRCGAKTKRNNGNPCLAPAVKGKQRCRIHGGSKGSGGQKDNKNTLKHGYSTASIKKLKNKIRETLHLAKQDFTYDE</sequence>
<dbReference type="EMBL" id="UGOG01000001">
    <property type="protein sequence ID" value="STX61160.1"/>
    <property type="molecule type" value="Genomic_DNA"/>
</dbReference>
<dbReference type="Proteomes" id="UP000254040">
    <property type="component" value="Unassembled WGS sequence"/>
</dbReference>
<evidence type="ECO:0000256" key="1">
    <source>
        <dbReference type="SAM" id="MobiDB-lite"/>
    </source>
</evidence>
<evidence type="ECO:0000313" key="5">
    <source>
        <dbReference type="Proteomes" id="UP000254040"/>
    </source>
</evidence>
<reference evidence="2 4" key="1">
    <citation type="submission" date="2015-11" db="EMBL/GenBank/DDBJ databases">
        <title>Genomic analysis of 38 Legionella species identifies large and diverse effector repertoires.</title>
        <authorList>
            <person name="Burstein D."/>
            <person name="Amaro F."/>
            <person name="Zusman T."/>
            <person name="Lifshitz Z."/>
            <person name="Cohen O."/>
            <person name="Gilbert J.A."/>
            <person name="Pupko T."/>
            <person name="Shuman H.A."/>
            <person name="Segal G."/>
        </authorList>
    </citation>
    <scope>NUCLEOTIDE SEQUENCE [LARGE SCALE GENOMIC DNA]</scope>
    <source>
        <strain evidence="2 4">ATCC 43877</strain>
    </source>
</reference>
<dbReference type="InterPro" id="IPR047675">
    <property type="entry name" value="Putative_zinc-bd"/>
</dbReference>
<organism evidence="3 5">
    <name type="scientific">Legionella moravica</name>
    <dbReference type="NCBI Taxonomy" id="39962"/>
    <lineage>
        <taxon>Bacteria</taxon>
        <taxon>Pseudomonadati</taxon>
        <taxon>Pseudomonadota</taxon>
        <taxon>Gammaproteobacteria</taxon>
        <taxon>Legionellales</taxon>
        <taxon>Legionellaceae</taxon>
        <taxon>Legionella</taxon>
    </lineage>
</organism>
<evidence type="ECO:0000313" key="2">
    <source>
        <dbReference type="EMBL" id="KTD31196.1"/>
    </source>
</evidence>
<dbReference type="STRING" id="39962.Lmor_2803"/>
<dbReference type="NCBIfam" id="NF041373">
    <property type="entry name" value="HGG_STG"/>
    <property type="match status" value="1"/>
</dbReference>
<gene>
    <name evidence="2" type="ORF">Lmor_2803</name>
    <name evidence="3" type="ORF">NCTC12239_00063</name>
</gene>
<dbReference type="AlphaFoldDB" id="A0A378JSY9"/>
<dbReference type="OrthoDB" id="7597230at2"/>
<proteinExistence type="predicted"/>
<reference evidence="3 5" key="2">
    <citation type="submission" date="2018-06" db="EMBL/GenBank/DDBJ databases">
        <authorList>
            <consortium name="Pathogen Informatics"/>
            <person name="Doyle S."/>
        </authorList>
    </citation>
    <scope>NUCLEOTIDE SEQUENCE [LARGE SCALE GENOMIC DNA]</scope>
    <source>
        <strain evidence="3 5">NCTC12239</strain>
    </source>
</reference>
<evidence type="ECO:0000313" key="3">
    <source>
        <dbReference type="EMBL" id="STX61160.1"/>
    </source>
</evidence>
<feature type="region of interest" description="Disordered" evidence="1">
    <location>
        <begin position="43"/>
        <end position="65"/>
    </location>
</feature>
<dbReference type="Proteomes" id="UP000054985">
    <property type="component" value="Unassembled WGS sequence"/>
</dbReference>
<name>A0A378JSY9_9GAMM</name>
<dbReference type="EMBL" id="LNYN01000041">
    <property type="protein sequence ID" value="KTD31196.1"/>
    <property type="molecule type" value="Genomic_DNA"/>
</dbReference>